<name>A0A914WJA9_9BILA</name>
<sequence length="143" mass="16313">MAFTVCTAEQGAIGAIAHRNPPPLGRSRQRQTQPNYRGMAPNKLGFHTTDIIIREEVSCQSWTNWEADGAARDHRRRRPRLRRTNSKNLKQTYWATATAGRHSWASTNGRVGRRRDRWSQAAFREPTSRRPPHATLSIACPAR</sequence>
<feature type="region of interest" description="Disordered" evidence="1">
    <location>
        <begin position="69"/>
        <end position="90"/>
    </location>
</feature>
<evidence type="ECO:0000256" key="1">
    <source>
        <dbReference type="SAM" id="MobiDB-lite"/>
    </source>
</evidence>
<feature type="region of interest" description="Disordered" evidence="1">
    <location>
        <begin position="121"/>
        <end position="143"/>
    </location>
</feature>
<reference evidence="3" key="1">
    <citation type="submission" date="2022-11" db="UniProtKB">
        <authorList>
            <consortium name="WormBaseParasite"/>
        </authorList>
    </citation>
    <scope>IDENTIFICATION</scope>
</reference>
<protein>
    <submittedName>
        <fullName evidence="3">Uncharacterized protein</fullName>
    </submittedName>
</protein>
<evidence type="ECO:0000313" key="3">
    <source>
        <dbReference type="WBParaSite" id="PSAMB.scaffold419size51979.g5868.t1"/>
    </source>
</evidence>
<dbReference type="Proteomes" id="UP000887566">
    <property type="component" value="Unplaced"/>
</dbReference>
<dbReference type="AlphaFoldDB" id="A0A914WJA9"/>
<feature type="region of interest" description="Disordered" evidence="1">
    <location>
        <begin position="16"/>
        <end position="43"/>
    </location>
</feature>
<accession>A0A914WJA9</accession>
<feature type="compositionally biased region" description="Basic residues" evidence="1">
    <location>
        <begin position="73"/>
        <end position="85"/>
    </location>
</feature>
<proteinExistence type="predicted"/>
<keyword evidence="2" id="KW-1185">Reference proteome</keyword>
<dbReference type="WBParaSite" id="PSAMB.scaffold419size51979.g5868.t1">
    <property type="protein sequence ID" value="PSAMB.scaffold419size51979.g5868.t1"/>
    <property type="gene ID" value="PSAMB.scaffold419size51979.g5868"/>
</dbReference>
<evidence type="ECO:0000313" key="2">
    <source>
        <dbReference type="Proteomes" id="UP000887566"/>
    </source>
</evidence>
<organism evidence="2 3">
    <name type="scientific">Plectus sambesii</name>
    <dbReference type="NCBI Taxonomy" id="2011161"/>
    <lineage>
        <taxon>Eukaryota</taxon>
        <taxon>Metazoa</taxon>
        <taxon>Ecdysozoa</taxon>
        <taxon>Nematoda</taxon>
        <taxon>Chromadorea</taxon>
        <taxon>Plectida</taxon>
        <taxon>Plectina</taxon>
        <taxon>Plectoidea</taxon>
        <taxon>Plectidae</taxon>
        <taxon>Plectus</taxon>
    </lineage>
</organism>